<accession>A0A821S204</accession>
<sequence>MGVYSCCRRVPSDQRTYTNQLSKYPAGTPLLRYYEENRSTIYPLLRYLYLGLVTPPPLALSSPTGDEFLLLDAMFY</sequence>
<name>A0A821S204_9NEOP</name>
<evidence type="ECO:0000313" key="2">
    <source>
        <dbReference type="Proteomes" id="UP000663880"/>
    </source>
</evidence>
<keyword evidence="2" id="KW-1185">Reference proteome</keyword>
<organism evidence="1 2">
    <name type="scientific">Pieris macdunnoughi</name>
    <dbReference type="NCBI Taxonomy" id="345717"/>
    <lineage>
        <taxon>Eukaryota</taxon>
        <taxon>Metazoa</taxon>
        <taxon>Ecdysozoa</taxon>
        <taxon>Arthropoda</taxon>
        <taxon>Hexapoda</taxon>
        <taxon>Insecta</taxon>
        <taxon>Pterygota</taxon>
        <taxon>Neoptera</taxon>
        <taxon>Endopterygota</taxon>
        <taxon>Lepidoptera</taxon>
        <taxon>Glossata</taxon>
        <taxon>Ditrysia</taxon>
        <taxon>Papilionoidea</taxon>
        <taxon>Pieridae</taxon>
        <taxon>Pierinae</taxon>
        <taxon>Pieris</taxon>
    </lineage>
</organism>
<reference evidence="1" key="1">
    <citation type="submission" date="2021-02" db="EMBL/GenBank/DDBJ databases">
        <authorList>
            <person name="Steward A R."/>
        </authorList>
    </citation>
    <scope>NUCLEOTIDE SEQUENCE</scope>
</reference>
<dbReference type="AlphaFoldDB" id="A0A821S204"/>
<proteinExistence type="predicted"/>
<dbReference type="EMBL" id="CAJOBZ010000015">
    <property type="protein sequence ID" value="CAF4849543.1"/>
    <property type="molecule type" value="Genomic_DNA"/>
</dbReference>
<comment type="caution">
    <text evidence="1">The sequence shown here is derived from an EMBL/GenBank/DDBJ whole genome shotgun (WGS) entry which is preliminary data.</text>
</comment>
<gene>
    <name evidence="1" type="ORF">PMACD_LOCUS6932</name>
</gene>
<dbReference type="Proteomes" id="UP000663880">
    <property type="component" value="Unassembled WGS sequence"/>
</dbReference>
<evidence type="ECO:0000313" key="1">
    <source>
        <dbReference type="EMBL" id="CAF4849543.1"/>
    </source>
</evidence>
<protein>
    <submittedName>
        <fullName evidence="1">Uncharacterized protein</fullName>
    </submittedName>
</protein>